<organism evidence="1 2">
    <name type="scientific">Irpex rosettiformis</name>
    <dbReference type="NCBI Taxonomy" id="378272"/>
    <lineage>
        <taxon>Eukaryota</taxon>
        <taxon>Fungi</taxon>
        <taxon>Dikarya</taxon>
        <taxon>Basidiomycota</taxon>
        <taxon>Agaricomycotina</taxon>
        <taxon>Agaricomycetes</taxon>
        <taxon>Polyporales</taxon>
        <taxon>Irpicaceae</taxon>
        <taxon>Irpex</taxon>
    </lineage>
</organism>
<name>A0ACB8TX45_9APHY</name>
<proteinExistence type="predicted"/>
<gene>
    <name evidence="1" type="ORF">BDY19DRAFT_960599</name>
</gene>
<evidence type="ECO:0000313" key="1">
    <source>
        <dbReference type="EMBL" id="KAI0086571.1"/>
    </source>
</evidence>
<comment type="caution">
    <text evidence="1">The sequence shown here is derived from an EMBL/GenBank/DDBJ whole genome shotgun (WGS) entry which is preliminary data.</text>
</comment>
<keyword evidence="2" id="KW-1185">Reference proteome</keyword>
<dbReference type="EMBL" id="MU274923">
    <property type="protein sequence ID" value="KAI0086571.1"/>
    <property type="molecule type" value="Genomic_DNA"/>
</dbReference>
<reference evidence="1" key="1">
    <citation type="journal article" date="2021" name="Environ. Microbiol.">
        <title>Gene family expansions and transcriptome signatures uncover fungal adaptations to wood decay.</title>
        <authorList>
            <person name="Hage H."/>
            <person name="Miyauchi S."/>
            <person name="Viragh M."/>
            <person name="Drula E."/>
            <person name="Min B."/>
            <person name="Chaduli D."/>
            <person name="Navarro D."/>
            <person name="Favel A."/>
            <person name="Norest M."/>
            <person name="Lesage-Meessen L."/>
            <person name="Balint B."/>
            <person name="Merenyi Z."/>
            <person name="de Eugenio L."/>
            <person name="Morin E."/>
            <person name="Martinez A.T."/>
            <person name="Baldrian P."/>
            <person name="Stursova M."/>
            <person name="Martinez M.J."/>
            <person name="Novotny C."/>
            <person name="Magnuson J.K."/>
            <person name="Spatafora J.W."/>
            <person name="Maurice S."/>
            <person name="Pangilinan J."/>
            <person name="Andreopoulos W."/>
            <person name="LaButti K."/>
            <person name="Hundley H."/>
            <person name="Na H."/>
            <person name="Kuo A."/>
            <person name="Barry K."/>
            <person name="Lipzen A."/>
            <person name="Henrissat B."/>
            <person name="Riley R."/>
            <person name="Ahrendt S."/>
            <person name="Nagy L.G."/>
            <person name="Grigoriev I.V."/>
            <person name="Martin F."/>
            <person name="Rosso M.N."/>
        </authorList>
    </citation>
    <scope>NUCLEOTIDE SEQUENCE</scope>
    <source>
        <strain evidence="1">CBS 384.51</strain>
    </source>
</reference>
<accession>A0ACB8TX45</accession>
<protein>
    <submittedName>
        <fullName evidence="1">Uncharacterized protein</fullName>
    </submittedName>
</protein>
<evidence type="ECO:0000313" key="2">
    <source>
        <dbReference type="Proteomes" id="UP001055072"/>
    </source>
</evidence>
<sequence length="271" mass="29769">MMWLYASNRYGTLLLSILHFFTAWNYKSCLGSIIIEYALQLVQFLCIGLFSALRVYALLDGKVHIPAIVFALNLVPFATNLFYFAMSKIILEDDICTTSLGISDGINVQLSVTVRSSAIVADVLVLLVTWYKTFHVYREARRSGIKAHLAMLLIRDGTLYFTIFLGINILIALSANIPSLFSVGLGETLLVTLGPILISRFILNLRQVNAPGSSWTSNGGEEVDNSDEQFAWVEGLNGGRGEAVAARVGTGESEDDIEAQQSGARLWPVPQ</sequence>
<dbReference type="Proteomes" id="UP001055072">
    <property type="component" value="Unassembled WGS sequence"/>
</dbReference>